<sequence>MGAGVVGGGGGWWRWRCEIRRPVDELTVGAGFLRRRRLHRLWPRRRLLRRLRPRRRLLRRQWPRRRLFRRQWPRCWLLRHLWPQRRLLRRQWLGGHRPISCDGCGDFSWLASSGAIVAQSLLLVVLDDNPSAWWRRFHWCQFESSQCLGSISQDS</sequence>
<name>A0A0P0WPX3_ORYSJ</name>
<gene>
    <name evidence="1" type="ordered locus">Os05g0523601</name>
    <name evidence="1" type="ORF">OSNPB_050523601</name>
</gene>
<evidence type="ECO:0000313" key="2">
    <source>
        <dbReference type="Proteomes" id="UP000059680"/>
    </source>
</evidence>
<accession>A0A0P0WPX3</accession>
<dbReference type="AlphaFoldDB" id="A0A0P0WPX3"/>
<keyword evidence="2" id="KW-1185">Reference proteome</keyword>
<organism evidence="1 2">
    <name type="scientific">Oryza sativa subsp. japonica</name>
    <name type="common">Rice</name>
    <dbReference type="NCBI Taxonomy" id="39947"/>
    <lineage>
        <taxon>Eukaryota</taxon>
        <taxon>Viridiplantae</taxon>
        <taxon>Streptophyta</taxon>
        <taxon>Embryophyta</taxon>
        <taxon>Tracheophyta</taxon>
        <taxon>Spermatophyta</taxon>
        <taxon>Magnoliopsida</taxon>
        <taxon>Liliopsida</taxon>
        <taxon>Poales</taxon>
        <taxon>Poaceae</taxon>
        <taxon>BOP clade</taxon>
        <taxon>Oryzoideae</taxon>
        <taxon>Oryzeae</taxon>
        <taxon>Oryzinae</taxon>
        <taxon>Oryza</taxon>
        <taxon>Oryza sativa</taxon>
    </lineage>
</organism>
<proteinExistence type="predicted"/>
<reference evidence="1 2" key="3">
    <citation type="journal article" date="2013" name="Rice">
        <title>Improvement of the Oryza sativa Nipponbare reference genome using next generation sequence and optical map data.</title>
        <authorList>
            <person name="Kawahara Y."/>
            <person name="de la Bastide M."/>
            <person name="Hamilton J.P."/>
            <person name="Kanamori H."/>
            <person name="McCombie W.R."/>
            <person name="Ouyang S."/>
            <person name="Schwartz D.C."/>
            <person name="Tanaka T."/>
            <person name="Wu J."/>
            <person name="Zhou S."/>
            <person name="Childs K.L."/>
            <person name="Davidson R.M."/>
            <person name="Lin H."/>
            <person name="Quesada-Ocampo L."/>
            <person name="Vaillancourt B."/>
            <person name="Sakai H."/>
            <person name="Lee S.S."/>
            <person name="Kim J."/>
            <person name="Numa H."/>
            <person name="Itoh T."/>
            <person name="Buell C.R."/>
            <person name="Matsumoto T."/>
        </authorList>
    </citation>
    <scope>NUCLEOTIDE SEQUENCE [LARGE SCALE GENOMIC DNA]</scope>
    <source>
        <strain evidence="2">cv. Nipponbare</strain>
    </source>
</reference>
<dbReference type="InParanoid" id="A0A0P0WPX3"/>
<dbReference type="Proteomes" id="UP000059680">
    <property type="component" value="Chromosome 5"/>
</dbReference>
<dbReference type="EMBL" id="AP014961">
    <property type="protein sequence ID" value="BAS94964.1"/>
    <property type="molecule type" value="Genomic_DNA"/>
</dbReference>
<reference evidence="1 2" key="2">
    <citation type="journal article" date="2013" name="Plant Cell Physiol.">
        <title>Rice Annotation Project Database (RAP-DB): an integrative and interactive database for rice genomics.</title>
        <authorList>
            <person name="Sakai H."/>
            <person name="Lee S.S."/>
            <person name="Tanaka T."/>
            <person name="Numa H."/>
            <person name="Kim J."/>
            <person name="Kawahara Y."/>
            <person name="Wakimoto H."/>
            <person name="Yang C.C."/>
            <person name="Iwamoto M."/>
            <person name="Abe T."/>
            <person name="Yamada Y."/>
            <person name="Muto A."/>
            <person name="Inokuchi H."/>
            <person name="Ikemura T."/>
            <person name="Matsumoto T."/>
            <person name="Sasaki T."/>
            <person name="Itoh T."/>
        </authorList>
    </citation>
    <scope>NUCLEOTIDE SEQUENCE [LARGE SCALE GENOMIC DNA]</scope>
    <source>
        <strain evidence="2">cv. Nipponbare</strain>
    </source>
</reference>
<dbReference type="PaxDb" id="39947-A0A0P0WPX3"/>
<protein>
    <submittedName>
        <fullName evidence="1">Os05g0523601 protein</fullName>
    </submittedName>
</protein>
<evidence type="ECO:0000313" key="1">
    <source>
        <dbReference type="EMBL" id="BAS94964.1"/>
    </source>
</evidence>
<reference evidence="2" key="1">
    <citation type="journal article" date="2005" name="Nature">
        <title>The map-based sequence of the rice genome.</title>
        <authorList>
            <consortium name="International rice genome sequencing project (IRGSP)"/>
            <person name="Matsumoto T."/>
            <person name="Wu J."/>
            <person name="Kanamori H."/>
            <person name="Katayose Y."/>
            <person name="Fujisawa M."/>
            <person name="Namiki N."/>
            <person name="Mizuno H."/>
            <person name="Yamamoto K."/>
            <person name="Antonio B.A."/>
            <person name="Baba T."/>
            <person name="Sakata K."/>
            <person name="Nagamura Y."/>
            <person name="Aoki H."/>
            <person name="Arikawa K."/>
            <person name="Arita K."/>
            <person name="Bito T."/>
            <person name="Chiden Y."/>
            <person name="Fujitsuka N."/>
            <person name="Fukunaka R."/>
            <person name="Hamada M."/>
            <person name="Harada C."/>
            <person name="Hayashi A."/>
            <person name="Hijishita S."/>
            <person name="Honda M."/>
            <person name="Hosokawa S."/>
            <person name="Ichikawa Y."/>
            <person name="Idonuma A."/>
            <person name="Iijima M."/>
            <person name="Ikeda M."/>
            <person name="Ikeno M."/>
            <person name="Ito K."/>
            <person name="Ito S."/>
            <person name="Ito T."/>
            <person name="Ito Y."/>
            <person name="Ito Y."/>
            <person name="Iwabuchi A."/>
            <person name="Kamiya K."/>
            <person name="Karasawa W."/>
            <person name="Kurita K."/>
            <person name="Katagiri S."/>
            <person name="Kikuta A."/>
            <person name="Kobayashi H."/>
            <person name="Kobayashi N."/>
            <person name="Machita K."/>
            <person name="Maehara T."/>
            <person name="Masukawa M."/>
            <person name="Mizubayashi T."/>
            <person name="Mukai Y."/>
            <person name="Nagasaki H."/>
            <person name="Nagata Y."/>
            <person name="Naito S."/>
            <person name="Nakashima M."/>
            <person name="Nakama Y."/>
            <person name="Nakamichi Y."/>
            <person name="Nakamura M."/>
            <person name="Meguro A."/>
            <person name="Negishi M."/>
            <person name="Ohta I."/>
            <person name="Ohta T."/>
            <person name="Okamoto M."/>
            <person name="Ono N."/>
            <person name="Saji S."/>
            <person name="Sakaguchi M."/>
            <person name="Sakai K."/>
            <person name="Shibata M."/>
            <person name="Shimokawa T."/>
            <person name="Song J."/>
            <person name="Takazaki Y."/>
            <person name="Terasawa K."/>
            <person name="Tsugane M."/>
            <person name="Tsuji K."/>
            <person name="Ueda S."/>
            <person name="Waki K."/>
            <person name="Yamagata H."/>
            <person name="Yamamoto M."/>
            <person name="Yamamoto S."/>
            <person name="Yamane H."/>
            <person name="Yoshiki S."/>
            <person name="Yoshihara R."/>
            <person name="Yukawa K."/>
            <person name="Zhong H."/>
            <person name="Yano M."/>
            <person name="Yuan Q."/>
            <person name="Ouyang S."/>
            <person name="Liu J."/>
            <person name="Jones K.M."/>
            <person name="Gansberger K."/>
            <person name="Moffat K."/>
            <person name="Hill J."/>
            <person name="Bera J."/>
            <person name="Fadrosh D."/>
            <person name="Jin S."/>
            <person name="Johri S."/>
            <person name="Kim M."/>
            <person name="Overton L."/>
            <person name="Reardon M."/>
            <person name="Tsitrin T."/>
            <person name="Vuong H."/>
            <person name="Weaver B."/>
            <person name="Ciecko A."/>
            <person name="Tallon L."/>
            <person name="Jackson J."/>
            <person name="Pai G."/>
            <person name="Aken S.V."/>
            <person name="Utterback T."/>
            <person name="Reidmuller S."/>
            <person name="Feldblyum T."/>
            <person name="Hsiao J."/>
            <person name="Zismann V."/>
            <person name="Iobst S."/>
            <person name="de Vazeille A.R."/>
            <person name="Buell C.R."/>
            <person name="Ying K."/>
            <person name="Li Y."/>
            <person name="Lu T."/>
            <person name="Huang Y."/>
            <person name="Zhao Q."/>
            <person name="Feng Q."/>
            <person name="Zhang L."/>
            <person name="Zhu J."/>
            <person name="Weng Q."/>
            <person name="Mu J."/>
            <person name="Lu Y."/>
            <person name="Fan D."/>
            <person name="Liu Y."/>
            <person name="Guan J."/>
            <person name="Zhang Y."/>
            <person name="Yu S."/>
            <person name="Liu X."/>
            <person name="Zhang Y."/>
            <person name="Hong G."/>
            <person name="Han B."/>
            <person name="Choisne N."/>
            <person name="Demange N."/>
            <person name="Orjeda G."/>
            <person name="Samain S."/>
            <person name="Cattolico L."/>
            <person name="Pelletier E."/>
            <person name="Couloux A."/>
            <person name="Segurens B."/>
            <person name="Wincker P."/>
            <person name="D'Hont A."/>
            <person name="Scarpelli C."/>
            <person name="Weissenbach J."/>
            <person name="Salanoubat M."/>
            <person name="Quetier F."/>
            <person name="Yu Y."/>
            <person name="Kim H.R."/>
            <person name="Rambo T."/>
            <person name="Currie J."/>
            <person name="Collura K."/>
            <person name="Luo M."/>
            <person name="Yang T."/>
            <person name="Ammiraju J.S.S."/>
            <person name="Engler F."/>
            <person name="Soderlund C."/>
            <person name="Wing R.A."/>
            <person name="Palmer L.E."/>
            <person name="de la Bastide M."/>
            <person name="Spiegel L."/>
            <person name="Nascimento L."/>
            <person name="Zutavern T."/>
            <person name="O'Shaughnessy A."/>
            <person name="Dike S."/>
            <person name="Dedhia N."/>
            <person name="Preston R."/>
            <person name="Balija V."/>
            <person name="McCombie W.R."/>
            <person name="Chow T."/>
            <person name="Chen H."/>
            <person name="Chung M."/>
            <person name="Chen C."/>
            <person name="Shaw J."/>
            <person name="Wu H."/>
            <person name="Hsiao K."/>
            <person name="Chao Y."/>
            <person name="Chu M."/>
            <person name="Cheng C."/>
            <person name="Hour A."/>
            <person name="Lee P."/>
            <person name="Lin S."/>
            <person name="Lin Y."/>
            <person name="Liou J."/>
            <person name="Liu S."/>
            <person name="Hsing Y."/>
            <person name="Raghuvanshi S."/>
            <person name="Mohanty A."/>
            <person name="Bharti A.K."/>
            <person name="Gaur A."/>
            <person name="Gupta V."/>
            <person name="Kumar D."/>
            <person name="Ravi V."/>
            <person name="Vij S."/>
            <person name="Kapur A."/>
            <person name="Khurana P."/>
            <person name="Khurana P."/>
            <person name="Khurana J.P."/>
            <person name="Tyagi A.K."/>
            <person name="Gaikwad K."/>
            <person name="Singh A."/>
            <person name="Dalal V."/>
            <person name="Srivastava S."/>
            <person name="Dixit A."/>
            <person name="Pal A.K."/>
            <person name="Ghazi I.A."/>
            <person name="Yadav M."/>
            <person name="Pandit A."/>
            <person name="Bhargava A."/>
            <person name="Sureshbabu K."/>
            <person name="Batra K."/>
            <person name="Sharma T.R."/>
            <person name="Mohapatra T."/>
            <person name="Singh N.K."/>
            <person name="Messing J."/>
            <person name="Nelson A.B."/>
            <person name="Fuks G."/>
            <person name="Kavchok S."/>
            <person name="Keizer G."/>
            <person name="Linton E."/>
            <person name="Llaca V."/>
            <person name="Song R."/>
            <person name="Tanyolac B."/>
            <person name="Young S."/>
            <person name="Ho-Il K."/>
            <person name="Hahn J.H."/>
            <person name="Sangsakoo G."/>
            <person name="Vanavichit A."/>
            <person name="de Mattos Luiz.A.T."/>
            <person name="Zimmer P.D."/>
            <person name="Malone G."/>
            <person name="Dellagostin O."/>
            <person name="de Oliveira A.C."/>
            <person name="Bevan M."/>
            <person name="Bancroft I."/>
            <person name="Minx P."/>
            <person name="Cordum H."/>
            <person name="Wilson R."/>
            <person name="Cheng Z."/>
            <person name="Jin W."/>
            <person name="Jiang J."/>
            <person name="Leong S.A."/>
            <person name="Iwama H."/>
            <person name="Gojobori T."/>
            <person name="Itoh T."/>
            <person name="Niimura Y."/>
            <person name="Fujii Y."/>
            <person name="Habara T."/>
            <person name="Sakai H."/>
            <person name="Sato Y."/>
            <person name="Wilson G."/>
            <person name="Kumar K."/>
            <person name="McCouch S."/>
            <person name="Juretic N."/>
            <person name="Hoen D."/>
            <person name="Wright S."/>
            <person name="Bruskiewich R."/>
            <person name="Bureau T."/>
            <person name="Miyao A."/>
            <person name="Hirochika H."/>
            <person name="Nishikawa T."/>
            <person name="Kadowaki K."/>
            <person name="Sugiura M."/>
            <person name="Burr B."/>
            <person name="Sasaki T."/>
        </authorList>
    </citation>
    <scope>NUCLEOTIDE SEQUENCE [LARGE SCALE GENOMIC DNA]</scope>
    <source>
        <strain evidence="2">cv. Nipponbare</strain>
    </source>
</reference>